<dbReference type="AlphaFoldDB" id="A0AAV5LD00"/>
<keyword evidence="2" id="KW-1185">Reference proteome</keyword>
<name>A0AAV5LD00_9ROSI</name>
<accession>A0AAV5LD00</accession>
<dbReference type="EMBL" id="BPVZ01000108">
    <property type="protein sequence ID" value="GKV34867.1"/>
    <property type="molecule type" value="Genomic_DNA"/>
</dbReference>
<evidence type="ECO:0000313" key="1">
    <source>
        <dbReference type="EMBL" id="GKV34867.1"/>
    </source>
</evidence>
<reference evidence="1 2" key="1">
    <citation type="journal article" date="2021" name="Commun. Biol.">
        <title>The genome of Shorea leprosula (Dipterocarpaceae) highlights the ecological relevance of drought in aseasonal tropical rainforests.</title>
        <authorList>
            <person name="Ng K.K.S."/>
            <person name="Kobayashi M.J."/>
            <person name="Fawcett J.A."/>
            <person name="Hatakeyama M."/>
            <person name="Paape T."/>
            <person name="Ng C.H."/>
            <person name="Ang C.C."/>
            <person name="Tnah L.H."/>
            <person name="Lee C.T."/>
            <person name="Nishiyama T."/>
            <person name="Sese J."/>
            <person name="O'Brien M.J."/>
            <person name="Copetti D."/>
            <person name="Mohd Noor M.I."/>
            <person name="Ong R.C."/>
            <person name="Putra M."/>
            <person name="Sireger I.Z."/>
            <person name="Indrioko S."/>
            <person name="Kosugi Y."/>
            <person name="Izuno A."/>
            <person name="Isagi Y."/>
            <person name="Lee S.L."/>
            <person name="Shimizu K.K."/>
        </authorList>
    </citation>
    <scope>NUCLEOTIDE SEQUENCE [LARGE SCALE GENOMIC DNA]</scope>
    <source>
        <strain evidence="1">214</strain>
    </source>
</reference>
<sequence length="74" mass="8436">MLRSNATTHLSFHILPRERYKFRVQAIITMRLTHSPSAGINSIWVSLAMHPSDSLTQETQRNLRTCLEQGVLSS</sequence>
<gene>
    <name evidence="1" type="ORF">SLEP1_g43206</name>
</gene>
<protein>
    <submittedName>
        <fullName evidence="1">Uncharacterized protein</fullName>
    </submittedName>
</protein>
<evidence type="ECO:0000313" key="2">
    <source>
        <dbReference type="Proteomes" id="UP001054252"/>
    </source>
</evidence>
<dbReference type="Proteomes" id="UP001054252">
    <property type="component" value="Unassembled WGS sequence"/>
</dbReference>
<organism evidence="1 2">
    <name type="scientific">Rubroshorea leprosula</name>
    <dbReference type="NCBI Taxonomy" id="152421"/>
    <lineage>
        <taxon>Eukaryota</taxon>
        <taxon>Viridiplantae</taxon>
        <taxon>Streptophyta</taxon>
        <taxon>Embryophyta</taxon>
        <taxon>Tracheophyta</taxon>
        <taxon>Spermatophyta</taxon>
        <taxon>Magnoliopsida</taxon>
        <taxon>eudicotyledons</taxon>
        <taxon>Gunneridae</taxon>
        <taxon>Pentapetalae</taxon>
        <taxon>rosids</taxon>
        <taxon>malvids</taxon>
        <taxon>Malvales</taxon>
        <taxon>Dipterocarpaceae</taxon>
        <taxon>Rubroshorea</taxon>
    </lineage>
</organism>
<proteinExistence type="predicted"/>
<comment type="caution">
    <text evidence="1">The sequence shown here is derived from an EMBL/GenBank/DDBJ whole genome shotgun (WGS) entry which is preliminary data.</text>
</comment>